<accession>A0A8K0XM34</accession>
<protein>
    <submittedName>
        <fullName evidence="5">MFS general substrate transporter</fullName>
    </submittedName>
</protein>
<dbReference type="InterPro" id="IPR020846">
    <property type="entry name" value="MFS_dom"/>
</dbReference>
<dbReference type="AlphaFoldDB" id="A0A8K0XM34"/>
<keyword evidence="3" id="KW-0812">Transmembrane</keyword>
<evidence type="ECO:0000313" key="6">
    <source>
        <dbReference type="Proteomes" id="UP000813824"/>
    </source>
</evidence>
<evidence type="ECO:0000313" key="5">
    <source>
        <dbReference type="EMBL" id="KAH8092186.1"/>
    </source>
</evidence>
<dbReference type="GO" id="GO:0016020">
    <property type="term" value="C:membrane"/>
    <property type="evidence" value="ECO:0007669"/>
    <property type="project" value="UniProtKB-SubCell"/>
</dbReference>
<dbReference type="InterPro" id="IPR011701">
    <property type="entry name" value="MFS"/>
</dbReference>
<dbReference type="CDD" id="cd17324">
    <property type="entry name" value="MFS_NepI_like"/>
    <property type="match status" value="1"/>
</dbReference>
<evidence type="ECO:0000259" key="4">
    <source>
        <dbReference type="PROSITE" id="PS50850"/>
    </source>
</evidence>
<gene>
    <name evidence="5" type="ORF">BXZ70DRAFT_898334</name>
</gene>
<dbReference type="OrthoDB" id="2105912at2759"/>
<feature type="transmembrane region" description="Helical" evidence="3">
    <location>
        <begin position="367"/>
        <end position="385"/>
    </location>
</feature>
<evidence type="ECO:0000256" key="2">
    <source>
        <dbReference type="SAM" id="MobiDB-lite"/>
    </source>
</evidence>
<feature type="region of interest" description="Disordered" evidence="2">
    <location>
        <begin position="506"/>
        <end position="534"/>
    </location>
</feature>
<feature type="transmembrane region" description="Helical" evidence="3">
    <location>
        <begin position="305"/>
        <end position="330"/>
    </location>
</feature>
<dbReference type="SUPFAM" id="SSF103473">
    <property type="entry name" value="MFS general substrate transporter"/>
    <property type="match status" value="1"/>
</dbReference>
<feature type="compositionally biased region" description="Basic and acidic residues" evidence="2">
    <location>
        <begin position="509"/>
        <end position="534"/>
    </location>
</feature>
<feature type="transmembrane region" description="Helical" evidence="3">
    <location>
        <begin position="391"/>
        <end position="408"/>
    </location>
</feature>
<organism evidence="5 6">
    <name type="scientific">Cristinia sonorae</name>
    <dbReference type="NCBI Taxonomy" id="1940300"/>
    <lineage>
        <taxon>Eukaryota</taxon>
        <taxon>Fungi</taxon>
        <taxon>Dikarya</taxon>
        <taxon>Basidiomycota</taxon>
        <taxon>Agaricomycotina</taxon>
        <taxon>Agaricomycetes</taxon>
        <taxon>Agaricomycetidae</taxon>
        <taxon>Agaricales</taxon>
        <taxon>Pleurotineae</taxon>
        <taxon>Stephanosporaceae</taxon>
        <taxon>Cristinia</taxon>
    </lineage>
</organism>
<feature type="region of interest" description="Disordered" evidence="2">
    <location>
        <begin position="1"/>
        <end position="66"/>
    </location>
</feature>
<feature type="transmembrane region" description="Helical" evidence="3">
    <location>
        <begin position="257"/>
        <end position="277"/>
    </location>
</feature>
<proteinExistence type="predicted"/>
<feature type="transmembrane region" description="Helical" evidence="3">
    <location>
        <begin position="141"/>
        <end position="158"/>
    </location>
</feature>
<keyword evidence="6" id="KW-1185">Reference proteome</keyword>
<comment type="subcellular location">
    <subcellularLocation>
        <location evidence="1">Membrane</location>
        <topology evidence="1">Multi-pass membrane protein</topology>
    </subcellularLocation>
</comment>
<feature type="transmembrane region" description="Helical" evidence="3">
    <location>
        <begin position="170"/>
        <end position="188"/>
    </location>
</feature>
<dbReference type="EMBL" id="JAEVFJ010000033">
    <property type="protein sequence ID" value="KAH8092186.1"/>
    <property type="molecule type" value="Genomic_DNA"/>
</dbReference>
<feature type="transmembrane region" description="Helical" evidence="3">
    <location>
        <begin position="336"/>
        <end position="360"/>
    </location>
</feature>
<dbReference type="PANTHER" id="PTHR42910">
    <property type="entry name" value="TRANSPORTER SCO4007-RELATED"/>
    <property type="match status" value="1"/>
</dbReference>
<dbReference type="PROSITE" id="PS50850">
    <property type="entry name" value="MFS"/>
    <property type="match status" value="1"/>
</dbReference>
<reference evidence="5" key="1">
    <citation type="journal article" date="2021" name="New Phytol.">
        <title>Evolutionary innovations through gain and loss of genes in the ectomycorrhizal Boletales.</title>
        <authorList>
            <person name="Wu G."/>
            <person name="Miyauchi S."/>
            <person name="Morin E."/>
            <person name="Kuo A."/>
            <person name="Drula E."/>
            <person name="Varga T."/>
            <person name="Kohler A."/>
            <person name="Feng B."/>
            <person name="Cao Y."/>
            <person name="Lipzen A."/>
            <person name="Daum C."/>
            <person name="Hundley H."/>
            <person name="Pangilinan J."/>
            <person name="Johnson J."/>
            <person name="Barry K."/>
            <person name="LaButti K."/>
            <person name="Ng V."/>
            <person name="Ahrendt S."/>
            <person name="Min B."/>
            <person name="Choi I.G."/>
            <person name="Park H."/>
            <person name="Plett J.M."/>
            <person name="Magnuson J."/>
            <person name="Spatafora J.W."/>
            <person name="Nagy L.G."/>
            <person name="Henrissat B."/>
            <person name="Grigoriev I.V."/>
            <person name="Yang Z.L."/>
            <person name="Xu J."/>
            <person name="Martin F.M."/>
        </authorList>
    </citation>
    <scope>NUCLEOTIDE SEQUENCE</scope>
    <source>
        <strain evidence="5">KKN 215</strain>
    </source>
</reference>
<sequence length="534" mass="57801">MSPDDADTDPVSTGAEDGRDDVDRDTLHPTPEPQPGNATSKDGAVDAGAEQKSEKQEDNAAAAAVPVDSQAEPYRVITKDLGFLPIPPHLQHHPDKPHKWTLTLNIVFGVASTFLVANLYYCQPLLIQLAESFGVTYNEVSRIPTLIQAGYAVGLLFISPLGDLVRRRALLLLLTFLAASLTIGLPLSRNVLTFEVLSFLVGIVTVVPQVLMPLAADLAPPHRRASALSIVLSGLLFGVLIARVLSGVIAEFASWRVVYYVAIAVQWVVLAMLYWLIPDYPQRNQGLTYGGILWSMAKFSVTEPLLIQAVLVSIASMATFSSFWVTLTFLLGGPPYYYNTLVIGLFGLVGMLGVCLAPLIGRTIDALHPWFATTIASFILILFQAVQTGAGGVSVAAVVISCFGLDVFRQMQQVSLTSSVFSLDAGAKARLNAVIVISIFIGQVMGTSVGTKVFLEHGWRASAFVSLAWCCFCFCVMLSRGPNCGRYTWVGWEGGWEVRKSRLAMRAGKGSEEKQDIEAKRTSGDTDVEVTKRT</sequence>
<feature type="transmembrane region" description="Helical" evidence="3">
    <location>
        <begin position="429"/>
        <end position="446"/>
    </location>
</feature>
<dbReference type="InterPro" id="IPR036259">
    <property type="entry name" value="MFS_trans_sf"/>
</dbReference>
<feature type="transmembrane region" description="Helical" evidence="3">
    <location>
        <begin position="194"/>
        <end position="215"/>
    </location>
</feature>
<feature type="compositionally biased region" description="Basic and acidic residues" evidence="2">
    <location>
        <begin position="49"/>
        <end position="58"/>
    </location>
</feature>
<evidence type="ECO:0000256" key="3">
    <source>
        <dbReference type="SAM" id="Phobius"/>
    </source>
</evidence>
<comment type="caution">
    <text evidence="5">The sequence shown here is derived from an EMBL/GenBank/DDBJ whole genome shotgun (WGS) entry which is preliminary data.</text>
</comment>
<name>A0A8K0XM34_9AGAR</name>
<feature type="transmembrane region" description="Helical" evidence="3">
    <location>
        <begin position="227"/>
        <end position="245"/>
    </location>
</feature>
<keyword evidence="3" id="KW-1133">Transmembrane helix</keyword>
<dbReference type="Gene3D" id="1.20.1250.20">
    <property type="entry name" value="MFS general substrate transporter like domains"/>
    <property type="match status" value="1"/>
</dbReference>
<dbReference type="Proteomes" id="UP000813824">
    <property type="component" value="Unassembled WGS sequence"/>
</dbReference>
<feature type="transmembrane region" description="Helical" evidence="3">
    <location>
        <begin position="102"/>
        <end position="121"/>
    </location>
</feature>
<feature type="transmembrane region" description="Helical" evidence="3">
    <location>
        <begin position="458"/>
        <end position="478"/>
    </location>
</feature>
<keyword evidence="3" id="KW-0472">Membrane</keyword>
<feature type="domain" description="Major facilitator superfamily (MFS) profile" evidence="4">
    <location>
        <begin position="102"/>
        <end position="486"/>
    </location>
</feature>
<dbReference type="Pfam" id="PF07690">
    <property type="entry name" value="MFS_1"/>
    <property type="match status" value="1"/>
</dbReference>
<evidence type="ECO:0000256" key="1">
    <source>
        <dbReference type="ARBA" id="ARBA00004141"/>
    </source>
</evidence>
<dbReference type="PANTHER" id="PTHR42910:SF1">
    <property type="entry name" value="MAJOR FACILITATOR SUPERFAMILY (MFS) PROFILE DOMAIN-CONTAINING PROTEIN"/>
    <property type="match status" value="1"/>
</dbReference>
<dbReference type="GO" id="GO:0022857">
    <property type="term" value="F:transmembrane transporter activity"/>
    <property type="evidence" value="ECO:0007669"/>
    <property type="project" value="InterPro"/>
</dbReference>